<dbReference type="EMBL" id="JBHUEY010000012">
    <property type="protein sequence ID" value="MFD1785626.1"/>
    <property type="molecule type" value="Genomic_DNA"/>
</dbReference>
<evidence type="ECO:0000313" key="2">
    <source>
        <dbReference type="EMBL" id="MFD1785626.1"/>
    </source>
</evidence>
<name>A0ABW4N6K0_9CAUL</name>
<comment type="caution">
    <text evidence="2">The sequence shown here is derived from an EMBL/GenBank/DDBJ whole genome shotgun (WGS) entry which is preliminary data.</text>
</comment>
<evidence type="ECO:0000313" key="3">
    <source>
        <dbReference type="Proteomes" id="UP001597237"/>
    </source>
</evidence>
<keyword evidence="3" id="KW-1185">Reference proteome</keyword>
<dbReference type="Pfam" id="PF00248">
    <property type="entry name" value="Aldo_ket_red"/>
    <property type="match status" value="1"/>
</dbReference>
<feature type="domain" description="NADP-dependent oxidoreductase" evidence="1">
    <location>
        <begin position="60"/>
        <end position="308"/>
    </location>
</feature>
<dbReference type="PROSITE" id="PS51318">
    <property type="entry name" value="TAT"/>
    <property type="match status" value="1"/>
</dbReference>
<dbReference type="SUPFAM" id="SSF51430">
    <property type="entry name" value="NAD(P)-linked oxidoreductase"/>
    <property type="match status" value="1"/>
</dbReference>
<dbReference type="PANTHER" id="PTHR43312">
    <property type="entry name" value="D-THREO-ALDOSE 1-DEHYDROGENASE"/>
    <property type="match status" value="1"/>
</dbReference>
<sequence length="360" mass="39359">MTPTPLPSRDPQGWTRRSVLAGAAGTAAVVPAAPVYAQTPALNEPITRAIPKTGERLPVLGLGTFMTFDLLPGAPRDRLQEVTRRYWDAGARMIDTSPLYGAGEVNAGDFAAKLGIGERMFVSNKLWATGEYLADAGAAERSLDASKLRLWRERIDLMHVHNLVNVEQNLPLLRAWKAEGRIRYLGVSHHDPAYFPVIARLMAEGDLDFVQVRYSIATRQAEERILRLAADRGVAVGAHMPFEKARLFRLVQDRPVPAFARAAGMETWAAFFLKWVLGHPAITVALAATSDPEHAGQNVAALRGPLPDAPTRARMLAHMEALPGFAELETTPWYPGKRYPGLVAQAQAARAARLQAGQSR</sequence>
<dbReference type="PANTHER" id="PTHR43312:SF1">
    <property type="entry name" value="NADP-DEPENDENT OXIDOREDUCTASE DOMAIN-CONTAINING PROTEIN"/>
    <property type="match status" value="1"/>
</dbReference>
<proteinExistence type="predicted"/>
<dbReference type="InterPro" id="IPR036812">
    <property type="entry name" value="NAD(P)_OxRdtase_dom_sf"/>
</dbReference>
<evidence type="ECO:0000259" key="1">
    <source>
        <dbReference type="Pfam" id="PF00248"/>
    </source>
</evidence>
<dbReference type="Proteomes" id="UP001597237">
    <property type="component" value="Unassembled WGS sequence"/>
</dbReference>
<protein>
    <submittedName>
        <fullName evidence="2">Aldo/keto reductase</fullName>
    </submittedName>
</protein>
<dbReference type="Gene3D" id="3.20.20.100">
    <property type="entry name" value="NADP-dependent oxidoreductase domain"/>
    <property type="match status" value="1"/>
</dbReference>
<dbReference type="InterPro" id="IPR053135">
    <property type="entry name" value="AKR2_Oxidoreductase"/>
</dbReference>
<reference evidence="3" key="1">
    <citation type="journal article" date="2019" name="Int. J. Syst. Evol. Microbiol.">
        <title>The Global Catalogue of Microorganisms (GCM) 10K type strain sequencing project: providing services to taxonomists for standard genome sequencing and annotation.</title>
        <authorList>
            <consortium name="The Broad Institute Genomics Platform"/>
            <consortium name="The Broad Institute Genome Sequencing Center for Infectious Disease"/>
            <person name="Wu L."/>
            <person name="Ma J."/>
        </authorList>
    </citation>
    <scope>NUCLEOTIDE SEQUENCE [LARGE SCALE GENOMIC DNA]</scope>
    <source>
        <strain evidence="3">DFY28</strain>
    </source>
</reference>
<dbReference type="CDD" id="cd19095">
    <property type="entry name" value="AKR_PA4992-like"/>
    <property type="match status" value="1"/>
</dbReference>
<dbReference type="RefSeq" id="WP_377281664.1">
    <property type="nucleotide sequence ID" value="NZ_JBHRSI010000004.1"/>
</dbReference>
<organism evidence="2 3">
    <name type="scientific">Phenylobacterium terrae</name>
    <dbReference type="NCBI Taxonomy" id="2665495"/>
    <lineage>
        <taxon>Bacteria</taxon>
        <taxon>Pseudomonadati</taxon>
        <taxon>Pseudomonadota</taxon>
        <taxon>Alphaproteobacteria</taxon>
        <taxon>Caulobacterales</taxon>
        <taxon>Caulobacteraceae</taxon>
        <taxon>Phenylobacterium</taxon>
    </lineage>
</organism>
<accession>A0ABW4N6K0</accession>
<dbReference type="InterPro" id="IPR006311">
    <property type="entry name" value="TAT_signal"/>
</dbReference>
<gene>
    <name evidence="2" type="ORF">ACFSC0_19680</name>
</gene>
<dbReference type="InterPro" id="IPR023210">
    <property type="entry name" value="NADP_OxRdtase_dom"/>
</dbReference>